<name>C0D7C0_9FIRM</name>
<comment type="caution">
    <text evidence="3">The sequence shown here is derived from an EMBL/GenBank/DDBJ whole genome shotgun (WGS) entry which is preliminary data.</text>
</comment>
<dbReference type="RefSeq" id="WP_007716435.1">
    <property type="nucleotide sequence ID" value="NZ_CP102272.1"/>
</dbReference>
<evidence type="ECO:0000259" key="2">
    <source>
        <dbReference type="Pfam" id="PF12960"/>
    </source>
</evidence>
<evidence type="ECO:0000313" key="3">
    <source>
        <dbReference type="EMBL" id="EEG52786.1"/>
    </source>
</evidence>
<evidence type="ECO:0000256" key="1">
    <source>
        <dbReference type="SAM" id="MobiDB-lite"/>
    </source>
</evidence>
<evidence type="ECO:0000313" key="4">
    <source>
        <dbReference type="Proteomes" id="UP000004756"/>
    </source>
</evidence>
<dbReference type="AlphaFoldDB" id="C0D7C0"/>
<feature type="domain" description="DUF3849" evidence="2">
    <location>
        <begin position="8"/>
        <end position="135"/>
    </location>
</feature>
<organism evidence="3 4">
    <name type="scientific">[Clostridium] asparagiforme DSM 15981</name>
    <dbReference type="NCBI Taxonomy" id="518636"/>
    <lineage>
        <taxon>Bacteria</taxon>
        <taxon>Bacillati</taxon>
        <taxon>Bacillota</taxon>
        <taxon>Clostridia</taxon>
        <taxon>Lachnospirales</taxon>
        <taxon>Lachnospiraceae</taxon>
        <taxon>Enterocloster</taxon>
    </lineage>
</organism>
<dbReference type="Pfam" id="PF12960">
    <property type="entry name" value="DUF3849"/>
    <property type="match status" value="1"/>
</dbReference>
<accession>C0D7C0</accession>
<proteinExistence type="predicted"/>
<reference evidence="3 4" key="1">
    <citation type="submission" date="2009-02" db="EMBL/GenBank/DDBJ databases">
        <title>Draft genome sequence of Clostridium asparagiforme (DSM 15981).</title>
        <authorList>
            <person name="Sudarsanam P."/>
            <person name="Ley R."/>
            <person name="Guruge J."/>
            <person name="Turnbaugh P.J."/>
            <person name="Mahowald M."/>
            <person name="Liep D."/>
            <person name="Gordon J."/>
        </authorList>
    </citation>
    <scope>NUCLEOTIDE SEQUENCE [LARGE SCALE GENOMIC DNA]</scope>
    <source>
        <strain evidence="3 4">DSM 15981</strain>
    </source>
</reference>
<dbReference type="HOGENOM" id="CLU_043927_0_0_9"/>
<dbReference type="Proteomes" id="UP000004756">
    <property type="component" value="Unassembled WGS sequence"/>
</dbReference>
<dbReference type="EMBL" id="ACCJ01000426">
    <property type="protein sequence ID" value="EEG52786.1"/>
    <property type="molecule type" value="Genomic_DNA"/>
</dbReference>
<keyword evidence="4" id="KW-1185">Reference proteome</keyword>
<protein>
    <recommendedName>
        <fullName evidence="2">DUF3849 domain-containing protein</fullName>
    </recommendedName>
</protein>
<gene>
    <name evidence="3" type="ORF">CLOSTASPAR_05167</name>
</gene>
<sequence length="256" mass="29206">MIMDKTPLYKYPAAYARENGELEAYRASHKANIACRDAIDAAIRDNYRDNCLSPDAAKQVIAEFGFDRTLYVLANTVREKDWDGRIDYRSKEWARTIPIFDDSDGFGGNRNREFVVDQSHPGLVDLFVKQARREYLLSLPLTKEDIKAEAHKILAQFQDAREPNSPEGTHYMAKVSPDFMARASSKDQGRLMKELPFPSLSLSTLKDRKGVFAFISKDEDRFHPPRRGRASVRDKLQNTPAAPKPPKPGKKKEMEL</sequence>
<dbReference type="InterPro" id="IPR024383">
    <property type="entry name" value="DUF3849"/>
</dbReference>
<feature type="region of interest" description="Disordered" evidence="1">
    <location>
        <begin position="216"/>
        <end position="256"/>
    </location>
</feature>